<organism evidence="1 2">
    <name type="scientific">Vagococcus fluvialis bH819</name>
    <dbReference type="NCBI Taxonomy" id="1255619"/>
    <lineage>
        <taxon>Bacteria</taxon>
        <taxon>Bacillati</taxon>
        <taxon>Bacillota</taxon>
        <taxon>Bacilli</taxon>
        <taxon>Lactobacillales</taxon>
        <taxon>Enterococcaceae</taxon>
        <taxon>Vagococcus</taxon>
    </lineage>
</organism>
<gene>
    <name evidence="1" type="ORF">FM121_12900</name>
</gene>
<sequence>MTVGKEVTLTFTRKKKKLDRLVSVNLSVNKLYELMNNGLVDKDGFLEISRVSLLTRSNFKTTVVIDNVKTKANCEGKDIFLDGDFQLFVEESQYISRDDLYVLSRKNRQTYEKELRP</sequence>
<evidence type="ECO:0000313" key="1">
    <source>
        <dbReference type="EMBL" id="SLM86988.1"/>
    </source>
</evidence>
<reference evidence="2" key="1">
    <citation type="submission" date="2017-02" db="EMBL/GenBank/DDBJ databases">
        <authorList>
            <person name="Dridi B."/>
        </authorList>
    </citation>
    <scope>NUCLEOTIDE SEQUENCE [LARGE SCALE GENOMIC DNA]</scope>
    <source>
        <strain evidence="2">bH819</strain>
    </source>
</reference>
<keyword evidence="2" id="KW-1185">Reference proteome</keyword>
<dbReference type="AlphaFoldDB" id="A0A1X6WRW0"/>
<name>A0A1X6WRW0_9ENTE</name>
<evidence type="ECO:0000313" key="2">
    <source>
        <dbReference type="Proteomes" id="UP000195918"/>
    </source>
</evidence>
<proteinExistence type="predicted"/>
<dbReference type="EMBL" id="FWFD01000018">
    <property type="protein sequence ID" value="SLM86988.1"/>
    <property type="molecule type" value="Genomic_DNA"/>
</dbReference>
<accession>A0A1X6WRW0</accession>
<dbReference type="Proteomes" id="UP000195918">
    <property type="component" value="Unassembled WGS sequence"/>
</dbReference>
<dbReference type="RefSeq" id="WP_233637820.1">
    <property type="nucleotide sequence ID" value="NZ_FWFD01000018.1"/>
</dbReference>
<protein>
    <submittedName>
        <fullName evidence="1">Uncharacterized protein</fullName>
    </submittedName>
</protein>